<dbReference type="GO" id="GO:0008654">
    <property type="term" value="P:phospholipid biosynthetic process"/>
    <property type="evidence" value="ECO:0007669"/>
    <property type="project" value="UniProtKB-KW"/>
</dbReference>
<keyword evidence="5" id="KW-0547">Nucleotide-binding</keyword>
<evidence type="ECO:0000256" key="6">
    <source>
        <dbReference type="ARBA" id="ARBA00022777"/>
    </source>
</evidence>
<dbReference type="Proteomes" id="UP000251002">
    <property type="component" value="Unassembled WGS sequence"/>
</dbReference>
<dbReference type="SUPFAM" id="SSF111331">
    <property type="entry name" value="NAD kinase/diacylglycerol kinase-like"/>
    <property type="match status" value="1"/>
</dbReference>
<dbReference type="AlphaFoldDB" id="A0A365KLK5"/>
<evidence type="ECO:0000256" key="3">
    <source>
        <dbReference type="ARBA" id="ARBA00022516"/>
    </source>
</evidence>
<evidence type="ECO:0000259" key="12">
    <source>
        <dbReference type="PROSITE" id="PS50146"/>
    </source>
</evidence>
<dbReference type="InterPro" id="IPR016064">
    <property type="entry name" value="NAD/diacylglycerol_kinase_sf"/>
</dbReference>
<dbReference type="EMBL" id="QLZR01000008">
    <property type="protein sequence ID" value="RAZ74038.1"/>
    <property type="molecule type" value="Genomic_DNA"/>
</dbReference>
<evidence type="ECO:0000256" key="1">
    <source>
        <dbReference type="ARBA" id="ARBA00001946"/>
    </source>
</evidence>
<keyword evidence="10" id="KW-1208">Phospholipid metabolism</keyword>
<evidence type="ECO:0000256" key="11">
    <source>
        <dbReference type="SAM" id="MobiDB-lite"/>
    </source>
</evidence>
<proteinExistence type="inferred from homology"/>
<dbReference type="SMART" id="SM00046">
    <property type="entry name" value="DAGKc"/>
    <property type="match status" value="1"/>
</dbReference>
<evidence type="ECO:0000256" key="8">
    <source>
        <dbReference type="ARBA" id="ARBA00023098"/>
    </source>
</evidence>
<keyword evidence="3" id="KW-0444">Lipid biosynthesis</keyword>
<accession>A0A365KLK5</accession>
<sequence length="304" mass="33847">MRTIFVINPVAGNGNAMKKWLKFKETIEFPFELAVSRYSGHATELVSELQHSPDPVLVIGFGGDGTLREVIAGAAGALQVIVGSIAAGSGNDFSRGFHSFEDAEEIAAFVKNPVSSRKDLGEFIDDRPYYFVSSTGIGFDAEISVKVNRSRVKQWLNKIGMGKLVYLVYVIITLLRFRLFRLTVEQDGETVHYDKVWFATVCNQPYFGGGMKISPHSVPDDGILELTVVNRLSRLKLLLVFGTVFSGKHLRFKEVHQLKNSRFSLTADQPVFRHVDGDGAGRTPENRSTSYSVSARDWHSVNKR</sequence>
<evidence type="ECO:0000313" key="13">
    <source>
        <dbReference type="EMBL" id="RAZ74038.1"/>
    </source>
</evidence>
<keyword evidence="4" id="KW-0808">Transferase</keyword>
<protein>
    <submittedName>
        <fullName evidence="13">Diacylglycerol kinase family lipid kinase</fullName>
    </submittedName>
</protein>
<dbReference type="Gene3D" id="2.60.200.40">
    <property type="match status" value="1"/>
</dbReference>
<keyword evidence="6 13" id="KW-0418">Kinase</keyword>
<dbReference type="GO" id="GO:0005524">
    <property type="term" value="F:ATP binding"/>
    <property type="evidence" value="ECO:0007669"/>
    <property type="project" value="UniProtKB-KW"/>
</dbReference>
<dbReference type="InterPro" id="IPR005218">
    <property type="entry name" value="Diacylglycerol/lipid_kinase"/>
</dbReference>
<dbReference type="PANTHER" id="PTHR12358">
    <property type="entry name" value="SPHINGOSINE KINASE"/>
    <property type="match status" value="1"/>
</dbReference>
<name>A0A365KLK5_9BACL</name>
<feature type="domain" description="DAGKc" evidence="12">
    <location>
        <begin position="1"/>
        <end position="127"/>
    </location>
</feature>
<keyword evidence="9" id="KW-0594">Phospholipid biosynthesis</keyword>
<keyword evidence="14" id="KW-1185">Reference proteome</keyword>
<comment type="similarity">
    <text evidence="2">Belongs to the diacylglycerol/lipid kinase family.</text>
</comment>
<dbReference type="InterPro" id="IPR017438">
    <property type="entry name" value="ATP-NAD_kinase_N"/>
</dbReference>
<evidence type="ECO:0000313" key="14">
    <source>
        <dbReference type="Proteomes" id="UP000251002"/>
    </source>
</evidence>
<comment type="caution">
    <text evidence="13">The sequence shown here is derived from an EMBL/GenBank/DDBJ whole genome shotgun (WGS) entry which is preliminary data.</text>
</comment>
<keyword evidence="8" id="KW-0443">Lipid metabolism</keyword>
<dbReference type="Pfam" id="PF00781">
    <property type="entry name" value="DAGK_cat"/>
    <property type="match status" value="1"/>
</dbReference>
<evidence type="ECO:0000256" key="4">
    <source>
        <dbReference type="ARBA" id="ARBA00022679"/>
    </source>
</evidence>
<organism evidence="13 14">
    <name type="scientific">Planococcus halotolerans</name>
    <dbReference type="NCBI Taxonomy" id="2233542"/>
    <lineage>
        <taxon>Bacteria</taxon>
        <taxon>Bacillati</taxon>
        <taxon>Bacillota</taxon>
        <taxon>Bacilli</taxon>
        <taxon>Bacillales</taxon>
        <taxon>Caryophanaceae</taxon>
        <taxon>Planococcus</taxon>
    </lineage>
</organism>
<dbReference type="InterPro" id="IPR050187">
    <property type="entry name" value="Lipid_Phosphate_FormReg"/>
</dbReference>
<feature type="region of interest" description="Disordered" evidence="11">
    <location>
        <begin position="275"/>
        <end position="304"/>
    </location>
</feature>
<dbReference type="InterPro" id="IPR001206">
    <property type="entry name" value="Diacylglycerol_kinase_cat_dom"/>
</dbReference>
<evidence type="ECO:0000256" key="7">
    <source>
        <dbReference type="ARBA" id="ARBA00022840"/>
    </source>
</evidence>
<evidence type="ECO:0000256" key="10">
    <source>
        <dbReference type="ARBA" id="ARBA00023264"/>
    </source>
</evidence>
<gene>
    <name evidence="13" type="ORF">DP120_15760</name>
</gene>
<dbReference type="RefSeq" id="WP_112224604.1">
    <property type="nucleotide sequence ID" value="NZ_QLZR01000008.1"/>
</dbReference>
<dbReference type="InterPro" id="IPR045540">
    <property type="entry name" value="YegS/DAGK_C"/>
</dbReference>
<reference evidence="13 14" key="1">
    <citation type="submission" date="2018-06" db="EMBL/GenBank/DDBJ databases">
        <title>The draft genome sequences of strains SCU63 and S1.</title>
        <authorList>
            <person name="Gan L."/>
        </authorList>
    </citation>
    <scope>NUCLEOTIDE SEQUENCE [LARGE SCALE GENOMIC DNA]</scope>
    <source>
        <strain evidence="13 14">SCU63</strain>
    </source>
</reference>
<dbReference type="PROSITE" id="PS50146">
    <property type="entry name" value="DAGK"/>
    <property type="match status" value="1"/>
</dbReference>
<dbReference type="PANTHER" id="PTHR12358:SF54">
    <property type="entry name" value="SPHINGOSINE KINASE RELATED PROTEIN"/>
    <property type="match status" value="1"/>
</dbReference>
<comment type="cofactor">
    <cofactor evidence="1">
        <name>Mg(2+)</name>
        <dbReference type="ChEBI" id="CHEBI:18420"/>
    </cofactor>
</comment>
<keyword evidence="7" id="KW-0067">ATP-binding</keyword>
<dbReference type="NCBIfam" id="TIGR00147">
    <property type="entry name" value="YegS/Rv2252/BmrU family lipid kinase"/>
    <property type="match status" value="1"/>
</dbReference>
<dbReference type="Gene3D" id="3.40.50.10330">
    <property type="entry name" value="Probable inorganic polyphosphate/atp-NAD kinase, domain 1"/>
    <property type="match status" value="1"/>
</dbReference>
<evidence type="ECO:0000256" key="5">
    <source>
        <dbReference type="ARBA" id="ARBA00022741"/>
    </source>
</evidence>
<dbReference type="Pfam" id="PF19279">
    <property type="entry name" value="YegS_C"/>
    <property type="match status" value="1"/>
</dbReference>
<dbReference type="GO" id="GO:0016301">
    <property type="term" value="F:kinase activity"/>
    <property type="evidence" value="ECO:0007669"/>
    <property type="project" value="UniProtKB-KW"/>
</dbReference>
<evidence type="ECO:0000256" key="9">
    <source>
        <dbReference type="ARBA" id="ARBA00023209"/>
    </source>
</evidence>
<evidence type="ECO:0000256" key="2">
    <source>
        <dbReference type="ARBA" id="ARBA00005983"/>
    </source>
</evidence>